<gene>
    <name evidence="1" type="ORF">RCL2_000826700</name>
</gene>
<evidence type="ECO:0000313" key="2">
    <source>
        <dbReference type="Proteomes" id="UP000615446"/>
    </source>
</evidence>
<sequence>MLGIGPGLVMPVGGWVSGGDNFHLGRGRIIRSNYFPHLFAKNPSIELEEIKEVSHTKKIEINSNKTIENGRDICKVLISSNGEEGCSMTLVMNTFLLQCATAEWIVTNSLPFNIDHEKVIKK</sequence>
<dbReference type="AlphaFoldDB" id="A0A8H3QJ39"/>
<proteinExistence type="predicted"/>
<name>A0A8H3QJ39_9GLOM</name>
<protein>
    <submittedName>
        <fullName evidence="1">Uncharacterized protein</fullName>
    </submittedName>
</protein>
<dbReference type="Proteomes" id="UP000615446">
    <property type="component" value="Unassembled WGS sequence"/>
</dbReference>
<organism evidence="1 2">
    <name type="scientific">Rhizophagus clarus</name>
    <dbReference type="NCBI Taxonomy" id="94130"/>
    <lineage>
        <taxon>Eukaryota</taxon>
        <taxon>Fungi</taxon>
        <taxon>Fungi incertae sedis</taxon>
        <taxon>Mucoromycota</taxon>
        <taxon>Glomeromycotina</taxon>
        <taxon>Glomeromycetes</taxon>
        <taxon>Glomerales</taxon>
        <taxon>Glomeraceae</taxon>
        <taxon>Rhizophagus</taxon>
    </lineage>
</organism>
<dbReference type="EMBL" id="BLAL01000053">
    <property type="protein sequence ID" value="GES81007.1"/>
    <property type="molecule type" value="Genomic_DNA"/>
</dbReference>
<reference evidence="1" key="1">
    <citation type="submission" date="2019-10" db="EMBL/GenBank/DDBJ databases">
        <title>Conservation and host-specific expression of non-tandemly repeated heterogenous ribosome RNA gene in arbuscular mycorrhizal fungi.</title>
        <authorList>
            <person name="Maeda T."/>
            <person name="Kobayashi Y."/>
            <person name="Nakagawa T."/>
            <person name="Ezawa T."/>
            <person name="Yamaguchi K."/>
            <person name="Bino T."/>
            <person name="Nishimoto Y."/>
            <person name="Shigenobu S."/>
            <person name="Kawaguchi M."/>
        </authorList>
    </citation>
    <scope>NUCLEOTIDE SEQUENCE</scope>
    <source>
        <strain evidence="1">HR1</strain>
    </source>
</reference>
<comment type="caution">
    <text evidence="1">The sequence shown here is derived from an EMBL/GenBank/DDBJ whole genome shotgun (WGS) entry which is preliminary data.</text>
</comment>
<accession>A0A8H3QJ39</accession>
<evidence type="ECO:0000313" key="1">
    <source>
        <dbReference type="EMBL" id="GES81007.1"/>
    </source>
</evidence>